<evidence type="ECO:0000313" key="9">
    <source>
        <dbReference type="Proteomes" id="UP001237642"/>
    </source>
</evidence>
<dbReference type="PANTHER" id="PTHR32096:SF19">
    <property type="entry name" value="OS01G0750100 PROTEIN"/>
    <property type="match status" value="1"/>
</dbReference>
<feature type="region of interest" description="Disordered" evidence="6">
    <location>
        <begin position="1"/>
        <end position="49"/>
    </location>
</feature>
<proteinExistence type="predicted"/>
<dbReference type="InterPro" id="IPR044810">
    <property type="entry name" value="WRKY_plant"/>
</dbReference>
<dbReference type="Gene3D" id="2.20.25.80">
    <property type="entry name" value="WRKY domain"/>
    <property type="match status" value="1"/>
</dbReference>
<comment type="caution">
    <text evidence="8">The sequence shown here is derived from an EMBL/GenBank/DDBJ whole genome shotgun (WGS) entry which is preliminary data.</text>
</comment>
<gene>
    <name evidence="8" type="ORF">POM88_004479</name>
</gene>
<dbReference type="PROSITE" id="PS50811">
    <property type="entry name" value="WRKY"/>
    <property type="match status" value="1"/>
</dbReference>
<evidence type="ECO:0000256" key="1">
    <source>
        <dbReference type="ARBA" id="ARBA00004123"/>
    </source>
</evidence>
<evidence type="ECO:0000256" key="4">
    <source>
        <dbReference type="ARBA" id="ARBA00023163"/>
    </source>
</evidence>
<dbReference type="Pfam" id="PF03106">
    <property type="entry name" value="WRKY"/>
    <property type="match status" value="1"/>
</dbReference>
<dbReference type="GO" id="GO:0000976">
    <property type="term" value="F:transcription cis-regulatory region binding"/>
    <property type="evidence" value="ECO:0007669"/>
    <property type="project" value="TreeGrafter"/>
</dbReference>
<dbReference type="EMBL" id="JAUIZM010000001">
    <property type="protein sequence ID" value="KAK1404874.1"/>
    <property type="molecule type" value="Genomic_DNA"/>
</dbReference>
<keyword evidence="2" id="KW-0805">Transcription regulation</keyword>
<evidence type="ECO:0000256" key="3">
    <source>
        <dbReference type="ARBA" id="ARBA00023125"/>
    </source>
</evidence>
<sequence length="221" mass="24342">MRKQSRYGNSISVHDQNDFDTTSETAAASPLSGDDTNPPPPTKRSGGKRVVTVAFDADINPPADSWAWRKYGQKPIKGSPYPRGYYRCSSSKGCPARKQVERSRKDPTVVVITYVCEHNHLSRTTKNSPNTLNTTIIPAESPPELAVTEDPTDFEPEDLDFSDFFAEFGYFSSITSAILEIPLTSNFGCMEPEAKLMFTRGDDEDSLFADLGELPGCSLIS</sequence>
<keyword evidence="9" id="KW-1185">Reference proteome</keyword>
<reference evidence="8" key="2">
    <citation type="submission" date="2023-05" db="EMBL/GenBank/DDBJ databases">
        <authorList>
            <person name="Schelkunov M.I."/>
        </authorList>
    </citation>
    <scope>NUCLEOTIDE SEQUENCE</scope>
    <source>
        <strain evidence="8">Hsosn_3</strain>
        <tissue evidence="8">Leaf</tissue>
    </source>
</reference>
<dbReference type="SUPFAM" id="SSF118290">
    <property type="entry name" value="WRKY DNA-binding domain"/>
    <property type="match status" value="1"/>
</dbReference>
<dbReference type="GO" id="GO:0005634">
    <property type="term" value="C:nucleus"/>
    <property type="evidence" value="ECO:0007669"/>
    <property type="project" value="UniProtKB-SubCell"/>
</dbReference>
<comment type="subcellular location">
    <subcellularLocation>
        <location evidence="1">Nucleus</location>
    </subcellularLocation>
</comment>
<dbReference type="FunFam" id="2.20.25.80:FF:000004">
    <property type="entry name" value="WRKY transcription factor 65"/>
    <property type="match status" value="1"/>
</dbReference>
<dbReference type="InterPro" id="IPR036576">
    <property type="entry name" value="WRKY_dom_sf"/>
</dbReference>
<dbReference type="GO" id="GO:0003700">
    <property type="term" value="F:DNA-binding transcription factor activity"/>
    <property type="evidence" value="ECO:0007669"/>
    <property type="project" value="InterPro"/>
</dbReference>
<evidence type="ECO:0000259" key="7">
    <source>
        <dbReference type="PROSITE" id="PS50811"/>
    </source>
</evidence>
<keyword evidence="4" id="KW-0804">Transcription</keyword>
<feature type="domain" description="WRKY" evidence="7">
    <location>
        <begin position="57"/>
        <end position="123"/>
    </location>
</feature>
<evidence type="ECO:0000256" key="6">
    <source>
        <dbReference type="SAM" id="MobiDB-lite"/>
    </source>
</evidence>
<evidence type="ECO:0000256" key="5">
    <source>
        <dbReference type="ARBA" id="ARBA00023242"/>
    </source>
</evidence>
<dbReference type="SMART" id="SM00774">
    <property type="entry name" value="WRKY"/>
    <property type="match status" value="1"/>
</dbReference>
<name>A0AAD8JIG6_9APIA</name>
<keyword evidence="3" id="KW-0238">DNA-binding</keyword>
<protein>
    <submittedName>
        <fullName evidence="8">WRKY domain-containing protein</fullName>
    </submittedName>
</protein>
<feature type="compositionally biased region" description="Polar residues" evidence="6">
    <location>
        <begin position="1"/>
        <end position="26"/>
    </location>
</feature>
<evidence type="ECO:0000313" key="8">
    <source>
        <dbReference type="EMBL" id="KAK1404874.1"/>
    </source>
</evidence>
<dbReference type="PANTHER" id="PTHR32096">
    <property type="entry name" value="WRKY TRANSCRIPTION FACTOR 30-RELATED-RELATED"/>
    <property type="match status" value="1"/>
</dbReference>
<dbReference type="AlphaFoldDB" id="A0AAD8JIG6"/>
<keyword evidence="5" id="KW-0539">Nucleus</keyword>
<dbReference type="InterPro" id="IPR003657">
    <property type="entry name" value="WRKY_dom"/>
</dbReference>
<evidence type="ECO:0000256" key="2">
    <source>
        <dbReference type="ARBA" id="ARBA00023015"/>
    </source>
</evidence>
<organism evidence="8 9">
    <name type="scientific">Heracleum sosnowskyi</name>
    <dbReference type="NCBI Taxonomy" id="360622"/>
    <lineage>
        <taxon>Eukaryota</taxon>
        <taxon>Viridiplantae</taxon>
        <taxon>Streptophyta</taxon>
        <taxon>Embryophyta</taxon>
        <taxon>Tracheophyta</taxon>
        <taxon>Spermatophyta</taxon>
        <taxon>Magnoliopsida</taxon>
        <taxon>eudicotyledons</taxon>
        <taxon>Gunneridae</taxon>
        <taxon>Pentapetalae</taxon>
        <taxon>asterids</taxon>
        <taxon>campanulids</taxon>
        <taxon>Apiales</taxon>
        <taxon>Apiaceae</taxon>
        <taxon>Apioideae</taxon>
        <taxon>apioid superclade</taxon>
        <taxon>Tordylieae</taxon>
        <taxon>Tordyliinae</taxon>
        <taxon>Heracleum</taxon>
    </lineage>
</organism>
<dbReference type="Proteomes" id="UP001237642">
    <property type="component" value="Unassembled WGS sequence"/>
</dbReference>
<reference evidence="8" key="1">
    <citation type="submission" date="2023-02" db="EMBL/GenBank/DDBJ databases">
        <title>Genome of toxic invasive species Heracleum sosnowskyi carries increased number of genes despite the absence of recent whole-genome duplications.</title>
        <authorList>
            <person name="Schelkunov M."/>
            <person name="Shtratnikova V."/>
            <person name="Makarenko M."/>
            <person name="Klepikova A."/>
            <person name="Omelchenko D."/>
            <person name="Novikova G."/>
            <person name="Obukhova E."/>
            <person name="Bogdanov V."/>
            <person name="Penin A."/>
            <person name="Logacheva M."/>
        </authorList>
    </citation>
    <scope>NUCLEOTIDE SEQUENCE</scope>
    <source>
        <strain evidence="8">Hsosn_3</strain>
        <tissue evidence="8">Leaf</tissue>
    </source>
</reference>
<accession>A0AAD8JIG6</accession>